<dbReference type="Proteomes" id="UP000095591">
    <property type="component" value="Unassembled WGS sequence"/>
</dbReference>
<accession>A0A173R242</accession>
<evidence type="ECO:0000313" key="1">
    <source>
        <dbReference type="EMBL" id="CUM71892.1"/>
    </source>
</evidence>
<organism evidence="1 2">
    <name type="scientific">Parabacteroides distasonis</name>
    <dbReference type="NCBI Taxonomy" id="823"/>
    <lineage>
        <taxon>Bacteria</taxon>
        <taxon>Pseudomonadati</taxon>
        <taxon>Bacteroidota</taxon>
        <taxon>Bacteroidia</taxon>
        <taxon>Bacteroidales</taxon>
        <taxon>Tannerellaceae</taxon>
        <taxon>Parabacteroides</taxon>
    </lineage>
</organism>
<sequence>MSSTHTLIILVNSLTKTEKRYFHLYSNLQSGDKVYISLFNLIDSNTSPEDLYSCFCKIQNGRNFEAAVKHLYRTILDCLVKLREKQDIQARIFNYISKANILFEREMYDEAFIELDKSKKLASMYENDPLLLLIRRTELKYLSALEFETISEKQLINKQMKVNEVVKYAKSLNQHTQLYDILKHRLIHKGYIRSDKQKEDLNDLVLSELYLIANSSYRSFEANKLHLLFQATYYLNVGNYKLAIQYYQTLIGLFNENQHLILNPPIYYLSAIQGVLDSLYVAGLYRETSFFLSKLEALTIGEYSTEFILHVKTLVYIYKSNSLLHMGHFEQAKKLKERQEEELLKKITSLRLETQLSLYLSSAILCMYTKDYSQTRKYMKKIFSLGKLLHTFPTYKIARLINLLFQAELGNYEFFENEITSIKRNIQFEKHTYITEKLIFKFVRDYPLPSYEKARNKQWQQYQKDIQKIKEDKYERQLLKTFDVLSWIENKITHRSLAEILAEKSQSY</sequence>
<evidence type="ECO:0000313" key="2">
    <source>
        <dbReference type="Proteomes" id="UP000095591"/>
    </source>
</evidence>
<gene>
    <name evidence="1" type="ORF">ERS852429_00189</name>
</gene>
<protein>
    <recommendedName>
        <fullName evidence="3">Tetratricopeptide repeat protein</fullName>
    </recommendedName>
</protein>
<name>A0A173R242_PARDI</name>
<dbReference type="EMBL" id="CYXP01000001">
    <property type="protein sequence ID" value="CUM71892.1"/>
    <property type="molecule type" value="Genomic_DNA"/>
</dbReference>
<dbReference type="RefSeq" id="WP_057318708.1">
    <property type="nucleotide sequence ID" value="NZ_CYXP01000001.1"/>
</dbReference>
<dbReference type="AlphaFoldDB" id="A0A173R242"/>
<dbReference type="SUPFAM" id="SSF48452">
    <property type="entry name" value="TPR-like"/>
    <property type="match status" value="1"/>
</dbReference>
<proteinExistence type="predicted"/>
<reference evidence="1 2" key="1">
    <citation type="submission" date="2015-09" db="EMBL/GenBank/DDBJ databases">
        <authorList>
            <consortium name="Pathogen Informatics"/>
        </authorList>
    </citation>
    <scope>NUCLEOTIDE SEQUENCE [LARGE SCALE GENOMIC DNA]</scope>
    <source>
        <strain evidence="1 2">2789STDY5608872</strain>
    </source>
</reference>
<dbReference type="InterPro" id="IPR011990">
    <property type="entry name" value="TPR-like_helical_dom_sf"/>
</dbReference>
<evidence type="ECO:0008006" key="3">
    <source>
        <dbReference type="Google" id="ProtNLM"/>
    </source>
</evidence>